<dbReference type="InterPro" id="IPR019629">
    <property type="entry name" value="Uncharacterised_HI1736/YgjV"/>
</dbReference>
<keyword evidence="3" id="KW-1185">Reference proteome</keyword>
<evidence type="ECO:0000256" key="1">
    <source>
        <dbReference type="SAM" id="Phobius"/>
    </source>
</evidence>
<dbReference type="OrthoDB" id="677174at2"/>
<sequence>MDQINWIETLGYIASFFIAMSITMSSILKLRIVNLIGAFLLGTYGILINSIPIVLLNYFIVLTNIYFIYKILKEKKS</sequence>
<organism evidence="2 3">
    <name type="scientific">Aquimarina algicola</name>
    <dbReference type="NCBI Taxonomy" id="2589995"/>
    <lineage>
        <taxon>Bacteria</taxon>
        <taxon>Pseudomonadati</taxon>
        <taxon>Bacteroidota</taxon>
        <taxon>Flavobacteriia</taxon>
        <taxon>Flavobacteriales</taxon>
        <taxon>Flavobacteriaceae</taxon>
        <taxon>Aquimarina</taxon>
    </lineage>
</organism>
<protein>
    <recommendedName>
        <fullName evidence="4">Uroporphyrinogen decarboxylase</fullName>
    </recommendedName>
</protein>
<keyword evidence="1" id="KW-0812">Transmembrane</keyword>
<feature type="transmembrane region" description="Helical" evidence="1">
    <location>
        <begin position="12"/>
        <end position="32"/>
    </location>
</feature>
<dbReference type="EMBL" id="VFWZ01000007">
    <property type="protein sequence ID" value="TPN83389.1"/>
    <property type="molecule type" value="Genomic_DNA"/>
</dbReference>
<gene>
    <name evidence="2" type="ORF">FHK87_19400</name>
</gene>
<evidence type="ECO:0000313" key="2">
    <source>
        <dbReference type="EMBL" id="TPN83389.1"/>
    </source>
</evidence>
<dbReference type="AlphaFoldDB" id="A0A504J8K8"/>
<accession>A0A504J8K8</accession>
<dbReference type="Pfam" id="PF10688">
    <property type="entry name" value="Imp-YgjV"/>
    <property type="match status" value="1"/>
</dbReference>
<feature type="transmembrane region" description="Helical" evidence="1">
    <location>
        <begin position="44"/>
        <end position="69"/>
    </location>
</feature>
<evidence type="ECO:0008006" key="4">
    <source>
        <dbReference type="Google" id="ProtNLM"/>
    </source>
</evidence>
<evidence type="ECO:0000313" key="3">
    <source>
        <dbReference type="Proteomes" id="UP000315540"/>
    </source>
</evidence>
<dbReference type="Proteomes" id="UP000315540">
    <property type="component" value="Unassembled WGS sequence"/>
</dbReference>
<name>A0A504J8K8_9FLAO</name>
<keyword evidence="1" id="KW-0472">Membrane</keyword>
<dbReference type="RefSeq" id="WP_140595460.1">
    <property type="nucleotide sequence ID" value="NZ_VFWZ01000007.1"/>
</dbReference>
<reference evidence="2 3" key="1">
    <citation type="submission" date="2019-06" db="EMBL/GenBank/DDBJ databases">
        <authorList>
            <person name="Meng X."/>
        </authorList>
    </citation>
    <scope>NUCLEOTIDE SEQUENCE [LARGE SCALE GENOMIC DNA]</scope>
    <source>
        <strain evidence="2 3">M625</strain>
    </source>
</reference>
<keyword evidence="1" id="KW-1133">Transmembrane helix</keyword>
<comment type="caution">
    <text evidence="2">The sequence shown here is derived from an EMBL/GenBank/DDBJ whole genome shotgun (WGS) entry which is preliminary data.</text>
</comment>
<proteinExistence type="predicted"/>